<dbReference type="InterPro" id="IPR050555">
    <property type="entry name" value="Bact_Solute-Bind_Prot2"/>
</dbReference>
<comment type="subcellular location">
    <subcellularLocation>
        <location evidence="1">Cell envelope</location>
    </subcellularLocation>
</comment>
<dbReference type="PROSITE" id="PS51257">
    <property type="entry name" value="PROKAR_LIPOPROTEIN"/>
    <property type="match status" value="1"/>
</dbReference>
<evidence type="ECO:0000313" key="6">
    <source>
        <dbReference type="EMBL" id="GAA2031631.1"/>
    </source>
</evidence>
<evidence type="ECO:0000256" key="3">
    <source>
        <dbReference type="SAM" id="MobiDB-lite"/>
    </source>
</evidence>
<dbReference type="Pfam" id="PF13407">
    <property type="entry name" value="Peripla_BP_4"/>
    <property type="match status" value="1"/>
</dbReference>
<evidence type="ECO:0000256" key="4">
    <source>
        <dbReference type="SAM" id="SignalP"/>
    </source>
</evidence>
<accession>A0ABP5FPY3</accession>
<protein>
    <submittedName>
        <fullName evidence="6">Substrate-binding domain-containing protein</fullName>
    </submittedName>
</protein>
<evidence type="ECO:0000259" key="5">
    <source>
        <dbReference type="Pfam" id="PF13407"/>
    </source>
</evidence>
<organism evidence="6 7">
    <name type="scientific">Catenulispora yoronensis</name>
    <dbReference type="NCBI Taxonomy" id="450799"/>
    <lineage>
        <taxon>Bacteria</taxon>
        <taxon>Bacillati</taxon>
        <taxon>Actinomycetota</taxon>
        <taxon>Actinomycetes</taxon>
        <taxon>Catenulisporales</taxon>
        <taxon>Catenulisporaceae</taxon>
        <taxon>Catenulispora</taxon>
    </lineage>
</organism>
<dbReference type="PANTHER" id="PTHR30036:SF1">
    <property type="entry name" value="D-XYLOSE-BINDING PERIPLASMIC PROTEIN"/>
    <property type="match status" value="1"/>
</dbReference>
<feature type="domain" description="Periplasmic binding protein" evidence="5">
    <location>
        <begin position="54"/>
        <end position="315"/>
    </location>
</feature>
<keyword evidence="7" id="KW-1185">Reference proteome</keyword>
<evidence type="ECO:0000256" key="2">
    <source>
        <dbReference type="ARBA" id="ARBA00022729"/>
    </source>
</evidence>
<gene>
    <name evidence="6" type="ORF">GCM10009839_34500</name>
</gene>
<keyword evidence="2 4" id="KW-0732">Signal</keyword>
<evidence type="ECO:0000256" key="1">
    <source>
        <dbReference type="ARBA" id="ARBA00004196"/>
    </source>
</evidence>
<dbReference type="InterPro" id="IPR028082">
    <property type="entry name" value="Peripla_BP_I"/>
</dbReference>
<proteinExistence type="predicted"/>
<dbReference type="InterPro" id="IPR025997">
    <property type="entry name" value="SBP_2_dom"/>
</dbReference>
<dbReference type="EMBL" id="BAAAQN010000018">
    <property type="protein sequence ID" value="GAA2031631.1"/>
    <property type="molecule type" value="Genomic_DNA"/>
</dbReference>
<dbReference type="RefSeq" id="WP_344666617.1">
    <property type="nucleotide sequence ID" value="NZ_BAAAQN010000018.1"/>
</dbReference>
<feature type="chain" id="PRO_5046571545" evidence="4">
    <location>
        <begin position="24"/>
        <end position="377"/>
    </location>
</feature>
<dbReference type="SUPFAM" id="SSF53822">
    <property type="entry name" value="Periplasmic binding protein-like I"/>
    <property type="match status" value="1"/>
</dbReference>
<feature type="signal peptide" evidence="4">
    <location>
        <begin position="1"/>
        <end position="23"/>
    </location>
</feature>
<reference evidence="7" key="1">
    <citation type="journal article" date="2019" name="Int. J. Syst. Evol. Microbiol.">
        <title>The Global Catalogue of Microorganisms (GCM) 10K type strain sequencing project: providing services to taxonomists for standard genome sequencing and annotation.</title>
        <authorList>
            <consortium name="The Broad Institute Genomics Platform"/>
            <consortium name="The Broad Institute Genome Sequencing Center for Infectious Disease"/>
            <person name="Wu L."/>
            <person name="Ma J."/>
        </authorList>
    </citation>
    <scope>NUCLEOTIDE SEQUENCE [LARGE SCALE GENOMIC DNA]</scope>
    <source>
        <strain evidence="7">JCM 16014</strain>
    </source>
</reference>
<dbReference type="Proteomes" id="UP001500751">
    <property type="component" value="Unassembled WGS sequence"/>
</dbReference>
<evidence type="ECO:0000313" key="7">
    <source>
        <dbReference type="Proteomes" id="UP001500751"/>
    </source>
</evidence>
<dbReference type="Gene3D" id="3.40.50.2300">
    <property type="match status" value="2"/>
</dbReference>
<name>A0ABP5FPY3_9ACTN</name>
<dbReference type="PANTHER" id="PTHR30036">
    <property type="entry name" value="D-XYLOSE-BINDING PERIPLASMIC PROTEIN"/>
    <property type="match status" value="1"/>
</dbReference>
<comment type="caution">
    <text evidence="6">The sequence shown here is derived from an EMBL/GenBank/DDBJ whole genome shotgun (WGS) entry which is preliminary data.</text>
</comment>
<sequence>MNKQMLRVLVATAAAGLALSACSSGKSVSGTSGSSTTGSSSSGAAGGSAKKPFIGVILPDSKSSVRWESQDRPSLEAAFKAKGLKYDIQNAQGDKNQFQTIGDQMLNEGVTVLVIVDLDSGSGSAVLNKAKGQGVATIDYDRLTLGGGADYYVSYDNVGVGKLQGQGLVQCLSGQSKPVVAELNGAPTDNNATLFAQGYNSVLDPKYADGTLTKGPNQSVTGWDNPTAGTDFEQMLTSTPTIGGVLVANDGMAQSVIAILKKNHLNGKVPVTGQDASVAGLQSILAGDQCMTVFKDTKKEAAAAAELAIDLANGTPATSATATVHDPQLNKDVKSVLLTPEAITKANINDVITAGGADKAQVCTSDFAQACSAAGIG</sequence>
<feature type="region of interest" description="Disordered" evidence="3">
    <location>
        <begin position="23"/>
        <end position="47"/>
    </location>
</feature>